<accession>A0ACC3C264</accession>
<protein>
    <submittedName>
        <fullName evidence="1">Uncharacterized protein</fullName>
    </submittedName>
</protein>
<comment type="caution">
    <text evidence="1">The sequence shown here is derived from an EMBL/GenBank/DDBJ whole genome shotgun (WGS) entry which is preliminary data.</text>
</comment>
<sequence>MGRPIRPPESVMSLGGRAFGGGGGSAAVSTGALPLGSLPPLHPDHGLSASVGSTGSGGGGGVGGGGAGGATVGGGDGGGGGGSGDSHGGDGGGGGVNGGDGSPLDVASLWKTKLVVAFATAALPRLVDGAVLGRDGADAAAAAASYVDWHRGRQLIRSAMAAWADAGAAAVSVSGTGGAGRSGGGGGGGGGGVGGGGREPPGLAAAGGGPSITPLTGLLRDADVARGTIVEAEGGGSFSSSPAECHLSLGGGAAGGGGSGGGGSSGGLFLLDAAIRRRQFGTCARWSGYTPAAGRAAVSSPTAVDAPDGVAVAMRLARGRVVDDPWAWGVGGGTCGGGEGGGGGGEGAPAVLSPPLPPPPTTRSSLGALSNGPTSGSGSGSGVGGRGGGDGGGGGGQPPGGGVLYSLRPPGLRGASRRGRQRSHDEPALVPATGAQHRRTRSAEVVRGEEPLGAAATAAAAGCRRTLPSGTPGGRRGWRRRWS</sequence>
<evidence type="ECO:0000313" key="1">
    <source>
        <dbReference type="EMBL" id="KAK1864376.1"/>
    </source>
</evidence>
<dbReference type="Proteomes" id="UP000798662">
    <property type="component" value="Chromosome 2"/>
</dbReference>
<dbReference type="EMBL" id="CM020619">
    <property type="protein sequence ID" value="KAK1864376.1"/>
    <property type="molecule type" value="Genomic_DNA"/>
</dbReference>
<evidence type="ECO:0000313" key="2">
    <source>
        <dbReference type="Proteomes" id="UP000798662"/>
    </source>
</evidence>
<keyword evidence="2" id="KW-1185">Reference proteome</keyword>
<name>A0ACC3C264_PYRYE</name>
<reference evidence="1" key="1">
    <citation type="submission" date="2019-11" db="EMBL/GenBank/DDBJ databases">
        <title>Nori genome reveals adaptations in red seaweeds to the harsh intertidal environment.</title>
        <authorList>
            <person name="Wang D."/>
            <person name="Mao Y."/>
        </authorList>
    </citation>
    <scope>NUCLEOTIDE SEQUENCE</scope>
    <source>
        <tissue evidence="1">Gametophyte</tissue>
    </source>
</reference>
<proteinExistence type="predicted"/>
<organism evidence="1 2">
    <name type="scientific">Pyropia yezoensis</name>
    <name type="common">Susabi-nori</name>
    <name type="synonym">Porphyra yezoensis</name>
    <dbReference type="NCBI Taxonomy" id="2788"/>
    <lineage>
        <taxon>Eukaryota</taxon>
        <taxon>Rhodophyta</taxon>
        <taxon>Bangiophyceae</taxon>
        <taxon>Bangiales</taxon>
        <taxon>Bangiaceae</taxon>
        <taxon>Pyropia</taxon>
    </lineage>
</organism>
<gene>
    <name evidence="1" type="ORF">I4F81_006924</name>
</gene>